<dbReference type="EMBL" id="MFEO01000004">
    <property type="protein sequence ID" value="OGE91166.1"/>
    <property type="molecule type" value="Genomic_DNA"/>
</dbReference>
<gene>
    <name evidence="2" type="ORF">A2722_04040</name>
</gene>
<dbReference type="STRING" id="1817828.A2722_04040"/>
<sequence>MQHPLLDHELSSENLQDSAFASKFDAGVAELAFNCDIEDAFQLSVRLSDALRVTGGLNKQMQDSWHSRLLRLRIIAFGLLTIQEQGGILRDHSDAFLENYSDEPLAPFRLLGSTQYFFQGDPEWRQMLDALHASPVAIGQEPINLSGKQLPPAIKNWLVDYNTSKPESDRPRGKIEQLEYVSQNPNVQHLPQEDRDKLRKLLAIEDWLRHPGESSQLAVGAGIAKIPTVAPRVGEYVPPGATPFSPRPTTRPMESLTQPRAPRPGASRGNIFASRPSNAAMPVEPASGLREIGSAPLSLSHALANAGQIGGGSEQGKIRIGKTTAQGVPASGAGPGLGDTSSPVRPRMPGSAQTQQFAPVGATRPPQPLVAPTVRPQAPPTVRPPTPPASPPKPQDQIASLLKNYPLPQASVPQGGIVDLSKRPPMDFSRITQIADLQKISLSDLSSGFDQGLTSIKALVSNLAVQNKLPVKQVLNYFYRSPLYNLYVAMAVAVMNDAASDQTTAFEKVQKNYQAAKKEFLTREQFLSLNRFKKELAQLS</sequence>
<feature type="compositionally biased region" description="Pro residues" evidence="1">
    <location>
        <begin position="377"/>
        <end position="394"/>
    </location>
</feature>
<name>A0A1F5PML4_9BACT</name>
<organism evidence="2 3">
    <name type="scientific">Candidatus Doudnabacteria bacterium RIFCSPHIGHO2_01_FULL_50_11</name>
    <dbReference type="NCBI Taxonomy" id="1817828"/>
    <lineage>
        <taxon>Bacteria</taxon>
        <taxon>Candidatus Doudnaibacteriota</taxon>
    </lineage>
</organism>
<evidence type="ECO:0000256" key="1">
    <source>
        <dbReference type="SAM" id="MobiDB-lite"/>
    </source>
</evidence>
<reference evidence="2 3" key="1">
    <citation type="journal article" date="2016" name="Nat. Commun.">
        <title>Thousands of microbial genomes shed light on interconnected biogeochemical processes in an aquifer system.</title>
        <authorList>
            <person name="Anantharaman K."/>
            <person name="Brown C.T."/>
            <person name="Hug L.A."/>
            <person name="Sharon I."/>
            <person name="Castelle C.J."/>
            <person name="Probst A.J."/>
            <person name="Thomas B.C."/>
            <person name="Singh A."/>
            <person name="Wilkins M.J."/>
            <person name="Karaoz U."/>
            <person name="Brodie E.L."/>
            <person name="Williams K.H."/>
            <person name="Hubbard S.S."/>
            <person name="Banfield J.F."/>
        </authorList>
    </citation>
    <scope>NUCLEOTIDE SEQUENCE [LARGE SCALE GENOMIC DNA]</scope>
</reference>
<feature type="region of interest" description="Disordered" evidence="1">
    <location>
        <begin position="325"/>
        <end position="397"/>
    </location>
</feature>
<dbReference type="Proteomes" id="UP000178377">
    <property type="component" value="Unassembled WGS sequence"/>
</dbReference>
<evidence type="ECO:0000313" key="3">
    <source>
        <dbReference type="Proteomes" id="UP000178377"/>
    </source>
</evidence>
<protein>
    <submittedName>
        <fullName evidence="2">Uncharacterized protein</fullName>
    </submittedName>
</protein>
<accession>A0A1F5PML4</accession>
<evidence type="ECO:0000313" key="2">
    <source>
        <dbReference type="EMBL" id="OGE91166.1"/>
    </source>
</evidence>
<comment type="caution">
    <text evidence="2">The sequence shown here is derived from an EMBL/GenBank/DDBJ whole genome shotgun (WGS) entry which is preliminary data.</text>
</comment>
<feature type="region of interest" description="Disordered" evidence="1">
    <location>
        <begin position="236"/>
        <end position="286"/>
    </location>
</feature>
<dbReference type="AlphaFoldDB" id="A0A1F5PML4"/>
<proteinExistence type="predicted"/>